<reference evidence="1" key="1">
    <citation type="journal article" date="2021" name="Nat. Commun.">
        <title>Genetic determinants of endophytism in the Arabidopsis root mycobiome.</title>
        <authorList>
            <person name="Mesny F."/>
            <person name="Miyauchi S."/>
            <person name="Thiergart T."/>
            <person name="Pickel B."/>
            <person name="Atanasova L."/>
            <person name="Karlsson M."/>
            <person name="Huettel B."/>
            <person name="Barry K.W."/>
            <person name="Haridas S."/>
            <person name="Chen C."/>
            <person name="Bauer D."/>
            <person name="Andreopoulos W."/>
            <person name="Pangilinan J."/>
            <person name="LaButti K."/>
            <person name="Riley R."/>
            <person name="Lipzen A."/>
            <person name="Clum A."/>
            <person name="Drula E."/>
            <person name="Henrissat B."/>
            <person name="Kohler A."/>
            <person name="Grigoriev I.V."/>
            <person name="Martin F.M."/>
            <person name="Hacquard S."/>
        </authorList>
    </citation>
    <scope>NUCLEOTIDE SEQUENCE</scope>
    <source>
        <strain evidence="1">MPI-CAGE-AT-0021</strain>
    </source>
</reference>
<evidence type="ECO:0000313" key="1">
    <source>
        <dbReference type="EMBL" id="KAH7162112.1"/>
    </source>
</evidence>
<dbReference type="AlphaFoldDB" id="A0A9P9JHW2"/>
<keyword evidence="2" id="KW-1185">Reference proteome</keyword>
<gene>
    <name evidence="1" type="ORF">B0J13DRAFT_535175</name>
</gene>
<name>A0A9P9JHW2_9HYPO</name>
<dbReference type="EMBL" id="JAGMUU010000001">
    <property type="protein sequence ID" value="KAH7162112.1"/>
    <property type="molecule type" value="Genomic_DNA"/>
</dbReference>
<comment type="caution">
    <text evidence="1">The sequence shown here is derived from an EMBL/GenBank/DDBJ whole genome shotgun (WGS) entry which is preliminary data.</text>
</comment>
<evidence type="ECO:0000313" key="2">
    <source>
        <dbReference type="Proteomes" id="UP000717696"/>
    </source>
</evidence>
<dbReference type="OrthoDB" id="5100034at2759"/>
<accession>A0A9P9JHW2</accession>
<protein>
    <submittedName>
        <fullName evidence="1">Uncharacterized protein</fullName>
    </submittedName>
</protein>
<organism evidence="1 2">
    <name type="scientific">Dactylonectria estremocensis</name>
    <dbReference type="NCBI Taxonomy" id="1079267"/>
    <lineage>
        <taxon>Eukaryota</taxon>
        <taxon>Fungi</taxon>
        <taxon>Dikarya</taxon>
        <taxon>Ascomycota</taxon>
        <taxon>Pezizomycotina</taxon>
        <taxon>Sordariomycetes</taxon>
        <taxon>Hypocreomycetidae</taxon>
        <taxon>Hypocreales</taxon>
        <taxon>Nectriaceae</taxon>
        <taxon>Dactylonectria</taxon>
    </lineage>
</organism>
<dbReference type="Proteomes" id="UP000717696">
    <property type="component" value="Unassembled WGS sequence"/>
</dbReference>
<sequence length="282" mass="31870">MPANEEFNIAVSIVRLSFRPSDRDKVDNSTEWYETMNMITKEPNFRYVARGEGVDDICDFMIMVGWVDGTKPSAAFLPGSPDLDTIFAPLQPLLSQRPRVQTLRHDRSEATPNLLTTAFRGTLWEPMMEILTVRGPAGLVEQGVKAVNDTIWRYFQFRQAARYDDEATDDYLFNGLTMVSLDDNSSHDSSGGPDEVASFALILKWSNREGRADFQDPTLPDLTLTPAMRPRYPGSFWQQRVAKPLQILVEQGATVSSWDYHKTEIAKDEKGLPIVGKGEMVW</sequence>
<proteinExistence type="predicted"/>